<dbReference type="EMBL" id="JBHRXK010000003">
    <property type="protein sequence ID" value="MFC3551035.1"/>
    <property type="molecule type" value="Genomic_DNA"/>
</dbReference>
<evidence type="ECO:0000313" key="2">
    <source>
        <dbReference type="EMBL" id="MFC3551035.1"/>
    </source>
</evidence>
<feature type="chain" id="PRO_5045652307" evidence="1">
    <location>
        <begin position="19"/>
        <end position="239"/>
    </location>
</feature>
<dbReference type="InterPro" id="IPR021457">
    <property type="entry name" value="DUF3108"/>
</dbReference>
<proteinExistence type="predicted"/>
<sequence length="239" mass="26151">MKQVFPVMGVFLLGAAFAAPAAALEPFVANYQVFKDGKVLGEATMQVVHGDGTRWRVDLGMRGTRGLVGLAGVNAQQSTVFDTVGNAYRPLSQSTVRKAVFMGKEMTGTYDWSTRTARWTGDVKKNRRSPVPLKDGDMSGLLINLAIVRDAQPGQTLHYRFVDNGRARDYQYAVAPELEGTVVDGMSFSAMRVSRVQSGGNDETVVWVVDGVPTPVRILQRDNGEDTFDLRLVDYKGAQ</sequence>
<dbReference type="RefSeq" id="WP_386758790.1">
    <property type="nucleotide sequence ID" value="NZ_JBHRXK010000003.1"/>
</dbReference>
<feature type="signal peptide" evidence="1">
    <location>
        <begin position="1"/>
        <end position="18"/>
    </location>
</feature>
<keyword evidence="1" id="KW-0732">Signal</keyword>
<reference evidence="3" key="1">
    <citation type="journal article" date="2019" name="Int. J. Syst. Evol. Microbiol.">
        <title>The Global Catalogue of Microorganisms (GCM) 10K type strain sequencing project: providing services to taxonomists for standard genome sequencing and annotation.</title>
        <authorList>
            <consortium name="The Broad Institute Genomics Platform"/>
            <consortium name="The Broad Institute Genome Sequencing Center for Infectious Disease"/>
            <person name="Wu L."/>
            <person name="Ma J."/>
        </authorList>
    </citation>
    <scope>NUCLEOTIDE SEQUENCE [LARGE SCALE GENOMIC DNA]</scope>
    <source>
        <strain evidence="3">KCTC 42875</strain>
    </source>
</reference>
<evidence type="ECO:0000256" key="1">
    <source>
        <dbReference type="SAM" id="SignalP"/>
    </source>
</evidence>
<name>A0ABV7RNW1_9GAMM</name>
<comment type="caution">
    <text evidence="2">The sequence shown here is derived from an EMBL/GenBank/DDBJ whole genome shotgun (WGS) entry which is preliminary data.</text>
</comment>
<accession>A0ABV7RNW1</accession>
<dbReference type="Pfam" id="PF11306">
    <property type="entry name" value="DUF3108"/>
    <property type="match status" value="1"/>
</dbReference>
<evidence type="ECO:0000313" key="3">
    <source>
        <dbReference type="Proteomes" id="UP001595740"/>
    </source>
</evidence>
<keyword evidence="3" id="KW-1185">Reference proteome</keyword>
<protein>
    <submittedName>
        <fullName evidence="2">DUF3108 domain-containing protein</fullName>
    </submittedName>
</protein>
<gene>
    <name evidence="2" type="ORF">ACFOLC_08385</name>
</gene>
<dbReference type="Proteomes" id="UP001595740">
    <property type="component" value="Unassembled WGS sequence"/>
</dbReference>
<organism evidence="2 3">
    <name type="scientific">Lysobacter cavernae</name>
    <dbReference type="NCBI Taxonomy" id="1685901"/>
    <lineage>
        <taxon>Bacteria</taxon>
        <taxon>Pseudomonadati</taxon>
        <taxon>Pseudomonadota</taxon>
        <taxon>Gammaproteobacteria</taxon>
        <taxon>Lysobacterales</taxon>
        <taxon>Lysobacteraceae</taxon>
        <taxon>Lysobacter</taxon>
    </lineage>
</organism>